<evidence type="ECO:0000313" key="2">
    <source>
        <dbReference type="Proteomes" id="UP000054630"/>
    </source>
</evidence>
<dbReference type="EMBL" id="JYDL01000893">
    <property type="protein sequence ID" value="KRX12054.1"/>
    <property type="molecule type" value="Genomic_DNA"/>
</dbReference>
<sequence length="38" mass="4710">MLENYRAPYLGIKLRGYWRNFDRLARNTDLRLIKRGLR</sequence>
<evidence type="ECO:0000313" key="1">
    <source>
        <dbReference type="EMBL" id="KRX12054.1"/>
    </source>
</evidence>
<dbReference type="Proteomes" id="UP000054630">
    <property type="component" value="Unassembled WGS sequence"/>
</dbReference>
<gene>
    <name evidence="1" type="ORF">T07_9428</name>
</gene>
<keyword evidence="2" id="KW-1185">Reference proteome</keyword>
<accession>A0A0V0RC23</accession>
<dbReference type="AlphaFoldDB" id="A0A0V0RC23"/>
<organism evidence="1 2">
    <name type="scientific">Trichinella nelsoni</name>
    <dbReference type="NCBI Taxonomy" id="6336"/>
    <lineage>
        <taxon>Eukaryota</taxon>
        <taxon>Metazoa</taxon>
        <taxon>Ecdysozoa</taxon>
        <taxon>Nematoda</taxon>
        <taxon>Enoplea</taxon>
        <taxon>Dorylaimia</taxon>
        <taxon>Trichinellida</taxon>
        <taxon>Trichinellidae</taxon>
        <taxon>Trichinella</taxon>
    </lineage>
</organism>
<name>A0A0V0RC23_9BILA</name>
<proteinExistence type="predicted"/>
<protein>
    <submittedName>
        <fullName evidence="1">Uncharacterized protein</fullName>
    </submittedName>
</protein>
<reference evidence="1 2" key="1">
    <citation type="submission" date="2015-01" db="EMBL/GenBank/DDBJ databases">
        <title>Evolution of Trichinella species and genotypes.</title>
        <authorList>
            <person name="Korhonen P.K."/>
            <person name="Edoardo P."/>
            <person name="Giuseppe L.R."/>
            <person name="Gasser R.B."/>
        </authorList>
    </citation>
    <scope>NUCLEOTIDE SEQUENCE [LARGE SCALE GENOMIC DNA]</scope>
    <source>
        <strain evidence="1">ISS37</strain>
    </source>
</reference>
<comment type="caution">
    <text evidence="1">The sequence shown here is derived from an EMBL/GenBank/DDBJ whole genome shotgun (WGS) entry which is preliminary data.</text>
</comment>